<evidence type="ECO:0000313" key="3">
    <source>
        <dbReference type="Proteomes" id="UP001163823"/>
    </source>
</evidence>
<evidence type="ECO:0000313" key="2">
    <source>
        <dbReference type="EMBL" id="KAJ7973170.1"/>
    </source>
</evidence>
<dbReference type="PANTHER" id="PTHR35500:SF1">
    <property type="entry name" value="OS03G0108700 PROTEIN"/>
    <property type="match status" value="1"/>
</dbReference>
<dbReference type="AlphaFoldDB" id="A0AAD7Q1K1"/>
<dbReference type="PANTHER" id="PTHR35500">
    <property type="entry name" value="OS03G0108700 PROTEIN"/>
    <property type="match status" value="1"/>
</dbReference>
<gene>
    <name evidence="2" type="ORF">O6P43_010948</name>
</gene>
<keyword evidence="3" id="KW-1185">Reference proteome</keyword>
<feature type="region of interest" description="Disordered" evidence="1">
    <location>
        <begin position="1"/>
        <end position="34"/>
    </location>
</feature>
<protein>
    <submittedName>
        <fullName evidence="2">Knotted 1-binding protein</fullName>
    </submittedName>
</protein>
<name>A0AAD7Q1K1_QUISA</name>
<organism evidence="2 3">
    <name type="scientific">Quillaja saponaria</name>
    <name type="common">Soap bark tree</name>
    <dbReference type="NCBI Taxonomy" id="32244"/>
    <lineage>
        <taxon>Eukaryota</taxon>
        <taxon>Viridiplantae</taxon>
        <taxon>Streptophyta</taxon>
        <taxon>Embryophyta</taxon>
        <taxon>Tracheophyta</taxon>
        <taxon>Spermatophyta</taxon>
        <taxon>Magnoliopsida</taxon>
        <taxon>eudicotyledons</taxon>
        <taxon>Gunneridae</taxon>
        <taxon>Pentapetalae</taxon>
        <taxon>rosids</taxon>
        <taxon>fabids</taxon>
        <taxon>Fabales</taxon>
        <taxon>Quillajaceae</taxon>
        <taxon>Quillaja</taxon>
    </lineage>
</organism>
<accession>A0AAD7Q1K1</accession>
<proteinExistence type="predicted"/>
<feature type="compositionally biased region" description="Basic and acidic residues" evidence="1">
    <location>
        <begin position="8"/>
        <end position="17"/>
    </location>
</feature>
<dbReference type="EMBL" id="JARAOO010000004">
    <property type="protein sequence ID" value="KAJ7973170.1"/>
    <property type="molecule type" value="Genomic_DNA"/>
</dbReference>
<dbReference type="Proteomes" id="UP001163823">
    <property type="component" value="Chromosome 4"/>
</dbReference>
<comment type="caution">
    <text evidence="2">The sequence shown here is derived from an EMBL/GenBank/DDBJ whole genome shotgun (WGS) entry which is preliminary data.</text>
</comment>
<dbReference type="KEGG" id="qsa:O6P43_010948"/>
<sequence>MESSGTEAARKRMKPDTEEKEGDEADSRVVEKEEFETTITGFEEMELNISHMLEKIQQFTQMGKHSLRS</sequence>
<evidence type="ECO:0000256" key="1">
    <source>
        <dbReference type="SAM" id="MobiDB-lite"/>
    </source>
</evidence>
<reference evidence="2" key="1">
    <citation type="journal article" date="2023" name="Science">
        <title>Elucidation of the pathway for biosynthesis of saponin adjuvants from the soapbark tree.</title>
        <authorList>
            <person name="Reed J."/>
            <person name="Orme A."/>
            <person name="El-Demerdash A."/>
            <person name="Owen C."/>
            <person name="Martin L.B.B."/>
            <person name="Misra R.C."/>
            <person name="Kikuchi S."/>
            <person name="Rejzek M."/>
            <person name="Martin A.C."/>
            <person name="Harkess A."/>
            <person name="Leebens-Mack J."/>
            <person name="Louveau T."/>
            <person name="Stephenson M.J."/>
            <person name="Osbourn A."/>
        </authorList>
    </citation>
    <scope>NUCLEOTIDE SEQUENCE</scope>
    <source>
        <strain evidence="2">S10</strain>
    </source>
</reference>